<reference evidence="1" key="1">
    <citation type="journal article" date="2023" name="Nat. Commun.">
        <title>Diploid and tetraploid genomes of Acorus and the evolution of monocots.</title>
        <authorList>
            <person name="Ma L."/>
            <person name="Liu K.W."/>
            <person name="Li Z."/>
            <person name="Hsiao Y.Y."/>
            <person name="Qi Y."/>
            <person name="Fu T."/>
            <person name="Tang G.D."/>
            <person name="Zhang D."/>
            <person name="Sun W.H."/>
            <person name="Liu D.K."/>
            <person name="Li Y."/>
            <person name="Chen G.Z."/>
            <person name="Liu X.D."/>
            <person name="Liao X.Y."/>
            <person name="Jiang Y.T."/>
            <person name="Yu X."/>
            <person name="Hao Y."/>
            <person name="Huang J."/>
            <person name="Zhao X.W."/>
            <person name="Ke S."/>
            <person name="Chen Y.Y."/>
            <person name="Wu W.L."/>
            <person name="Hsu J.L."/>
            <person name="Lin Y.F."/>
            <person name="Huang M.D."/>
            <person name="Li C.Y."/>
            <person name="Huang L."/>
            <person name="Wang Z.W."/>
            <person name="Zhao X."/>
            <person name="Zhong W.Y."/>
            <person name="Peng D.H."/>
            <person name="Ahmad S."/>
            <person name="Lan S."/>
            <person name="Zhang J.S."/>
            <person name="Tsai W.C."/>
            <person name="Van de Peer Y."/>
            <person name="Liu Z.J."/>
        </authorList>
    </citation>
    <scope>NUCLEOTIDE SEQUENCE</scope>
    <source>
        <strain evidence="1">SCP</strain>
    </source>
</reference>
<dbReference type="EMBL" id="JAUJYN010000003">
    <property type="protein sequence ID" value="KAK1276551.1"/>
    <property type="molecule type" value="Genomic_DNA"/>
</dbReference>
<dbReference type="Gene3D" id="3.80.10.10">
    <property type="entry name" value="Ribonuclease Inhibitor"/>
    <property type="match status" value="1"/>
</dbReference>
<dbReference type="InterPro" id="IPR032675">
    <property type="entry name" value="LRR_dom_sf"/>
</dbReference>
<dbReference type="Proteomes" id="UP001179952">
    <property type="component" value="Unassembled WGS sequence"/>
</dbReference>
<reference evidence="1" key="2">
    <citation type="submission" date="2023-06" db="EMBL/GenBank/DDBJ databases">
        <authorList>
            <person name="Ma L."/>
            <person name="Liu K.-W."/>
            <person name="Li Z."/>
            <person name="Hsiao Y.-Y."/>
            <person name="Qi Y."/>
            <person name="Fu T."/>
            <person name="Tang G."/>
            <person name="Zhang D."/>
            <person name="Sun W.-H."/>
            <person name="Liu D.-K."/>
            <person name="Li Y."/>
            <person name="Chen G.-Z."/>
            <person name="Liu X.-D."/>
            <person name="Liao X.-Y."/>
            <person name="Jiang Y.-T."/>
            <person name="Yu X."/>
            <person name="Hao Y."/>
            <person name="Huang J."/>
            <person name="Zhao X.-W."/>
            <person name="Ke S."/>
            <person name="Chen Y.-Y."/>
            <person name="Wu W.-L."/>
            <person name="Hsu J.-L."/>
            <person name="Lin Y.-F."/>
            <person name="Huang M.-D."/>
            <person name="Li C.-Y."/>
            <person name="Huang L."/>
            <person name="Wang Z.-W."/>
            <person name="Zhao X."/>
            <person name="Zhong W.-Y."/>
            <person name="Peng D.-H."/>
            <person name="Ahmad S."/>
            <person name="Lan S."/>
            <person name="Zhang J.-S."/>
            <person name="Tsai W.-C."/>
            <person name="Van De Peer Y."/>
            <person name="Liu Z.-J."/>
        </authorList>
    </citation>
    <scope>NUCLEOTIDE SEQUENCE</scope>
    <source>
        <strain evidence="1">SCP</strain>
        <tissue evidence="1">Leaves</tissue>
    </source>
</reference>
<dbReference type="AlphaFoldDB" id="A0AAV9BIS6"/>
<evidence type="ECO:0000313" key="2">
    <source>
        <dbReference type="Proteomes" id="UP001179952"/>
    </source>
</evidence>
<organism evidence="1 2">
    <name type="scientific">Acorus gramineus</name>
    <name type="common">Dwarf sweet flag</name>
    <dbReference type="NCBI Taxonomy" id="55184"/>
    <lineage>
        <taxon>Eukaryota</taxon>
        <taxon>Viridiplantae</taxon>
        <taxon>Streptophyta</taxon>
        <taxon>Embryophyta</taxon>
        <taxon>Tracheophyta</taxon>
        <taxon>Spermatophyta</taxon>
        <taxon>Magnoliopsida</taxon>
        <taxon>Liliopsida</taxon>
        <taxon>Acoraceae</taxon>
        <taxon>Acorus</taxon>
    </lineage>
</organism>
<name>A0AAV9BIS6_ACOGR</name>
<proteinExistence type="predicted"/>
<comment type="caution">
    <text evidence="1">The sequence shown here is derived from an EMBL/GenBank/DDBJ whole genome shotgun (WGS) entry which is preliminary data.</text>
</comment>
<keyword evidence="2" id="KW-1185">Reference proteome</keyword>
<evidence type="ECO:0000313" key="1">
    <source>
        <dbReference type="EMBL" id="KAK1276551.1"/>
    </source>
</evidence>
<accession>A0AAV9BIS6</accession>
<gene>
    <name evidence="1" type="ORF">QJS04_geneDACA000851</name>
</gene>
<sequence>MEESADRSGGGRGPVGNMVVWRQTRRILCTQEVRLMGGFLLLSCRDLGNSNITGQLGPELGQLQHLQYLELYRNNFEVSSRRAGEPEESGESSDLKISTKEDQVLDFFGTPLTLVSWNNFFLAQVIKESESSFIWSLIVVKASVQPLDRPSSKASSTVGLKLAELDLLLLQLMHQGLDSLFCVVHSKEKEA</sequence>
<protein>
    <submittedName>
        <fullName evidence="1">Uncharacterized protein</fullName>
    </submittedName>
</protein>